<dbReference type="EMBL" id="NIZW01000034">
    <property type="protein sequence ID" value="PHQ32021.1"/>
    <property type="molecule type" value="Genomic_DNA"/>
</dbReference>
<organism evidence="2 3">
    <name type="scientific">Rhodopirellula bahusiensis</name>
    <dbReference type="NCBI Taxonomy" id="2014065"/>
    <lineage>
        <taxon>Bacteria</taxon>
        <taxon>Pseudomonadati</taxon>
        <taxon>Planctomycetota</taxon>
        <taxon>Planctomycetia</taxon>
        <taxon>Pirellulales</taxon>
        <taxon>Pirellulaceae</taxon>
        <taxon>Rhodopirellula</taxon>
    </lineage>
</organism>
<feature type="region of interest" description="Disordered" evidence="1">
    <location>
        <begin position="59"/>
        <end position="85"/>
    </location>
</feature>
<proteinExistence type="predicted"/>
<name>A0A2G1VZ64_9BACT</name>
<sequence>MLQRILHPTTPPLWTVPPWTEVESVSGEDCRQIGGNTAEKEFNLERRNRSRRSYRHNFQQTFGNSGTIGPTRVTGATIPGGLEHELPLPERGFAACHRGRM</sequence>
<dbReference type="Proteomes" id="UP000225740">
    <property type="component" value="Unassembled WGS sequence"/>
</dbReference>
<dbReference type="AlphaFoldDB" id="A0A2G1VZ64"/>
<gene>
    <name evidence="2" type="ORF">CEE69_28055</name>
</gene>
<comment type="caution">
    <text evidence="2">The sequence shown here is derived from an EMBL/GenBank/DDBJ whole genome shotgun (WGS) entry which is preliminary data.</text>
</comment>
<protein>
    <submittedName>
        <fullName evidence="2">Uncharacterized protein</fullName>
    </submittedName>
</protein>
<evidence type="ECO:0000313" key="2">
    <source>
        <dbReference type="EMBL" id="PHQ32021.1"/>
    </source>
</evidence>
<reference evidence="2 3" key="1">
    <citation type="submission" date="2017-06" db="EMBL/GenBank/DDBJ databases">
        <title>Description of Rhodopirellula bahusiensis sp. nov.</title>
        <authorList>
            <person name="Kizina J."/>
            <person name="Harder J."/>
        </authorList>
    </citation>
    <scope>NUCLEOTIDE SEQUENCE [LARGE SCALE GENOMIC DNA]</scope>
    <source>
        <strain evidence="2 3">SWK21</strain>
    </source>
</reference>
<feature type="compositionally biased region" description="Polar residues" evidence="1">
    <location>
        <begin position="59"/>
        <end position="68"/>
    </location>
</feature>
<accession>A0A2G1VZ64</accession>
<evidence type="ECO:0000313" key="3">
    <source>
        <dbReference type="Proteomes" id="UP000225740"/>
    </source>
</evidence>
<evidence type="ECO:0000256" key="1">
    <source>
        <dbReference type="SAM" id="MobiDB-lite"/>
    </source>
</evidence>
<keyword evidence="3" id="KW-1185">Reference proteome</keyword>